<gene>
    <name evidence="2" type="ORF">C725_2051</name>
</gene>
<protein>
    <submittedName>
        <fullName evidence="2">Toluene tolerance family protein</fullName>
    </submittedName>
</protein>
<evidence type="ECO:0000313" key="2">
    <source>
        <dbReference type="EMBL" id="EMD82664.1"/>
    </source>
</evidence>
<dbReference type="Proteomes" id="UP000011717">
    <property type="component" value="Unassembled WGS sequence"/>
</dbReference>
<dbReference type="RefSeq" id="WP_008602539.1">
    <property type="nucleotide sequence ID" value="NZ_AMRV01000006.1"/>
</dbReference>
<keyword evidence="1" id="KW-0732">Signal</keyword>
<comment type="caution">
    <text evidence="2">The sequence shown here is derived from an EMBL/GenBank/DDBJ whole genome shotgun (WGS) entry which is preliminary data.</text>
</comment>
<evidence type="ECO:0000313" key="3">
    <source>
        <dbReference type="Proteomes" id="UP000011717"/>
    </source>
</evidence>
<dbReference type="Gene3D" id="3.10.450.710">
    <property type="entry name" value="Tgt2/MlaC"/>
    <property type="match status" value="1"/>
</dbReference>
<sequence length="207" mass="22922">MRLKTKFLAAALAALPLAATMPSAPAAAQAVSDADAQAAGQFIDKLANDAFTVIKSGDPESRATKTELRSMLAENFDVQYIGQYLIRRHKDDITKQQYDAYMQVFPSWVVETYTNNLFAFRDANLNVIRAVPSGSRGDIEVYTRVQPASGAPIDAVWQVRKVGSDYKIRNMKVSGVNMALTQEQDFNSYISRNGFDALVSLMKRRVS</sequence>
<keyword evidence="3" id="KW-1185">Reference proteome</keyword>
<dbReference type="AlphaFoldDB" id="M2T808"/>
<organism evidence="2 3">
    <name type="scientific">Pacificimonas flava</name>
    <dbReference type="NCBI Taxonomy" id="1234595"/>
    <lineage>
        <taxon>Bacteria</taxon>
        <taxon>Pseudomonadati</taxon>
        <taxon>Pseudomonadota</taxon>
        <taxon>Alphaproteobacteria</taxon>
        <taxon>Sphingomonadales</taxon>
        <taxon>Sphingosinicellaceae</taxon>
        <taxon>Pacificimonas</taxon>
    </lineage>
</organism>
<dbReference type="OrthoDB" id="8099120at2"/>
<dbReference type="PANTHER" id="PTHR36573">
    <property type="entry name" value="INTERMEMBRANE PHOSPHOLIPID TRANSPORT SYSTEM BINDING PROTEIN MLAC"/>
    <property type="match status" value="1"/>
</dbReference>
<accession>M2T808</accession>
<feature type="signal peptide" evidence="1">
    <location>
        <begin position="1"/>
        <end position="26"/>
    </location>
</feature>
<reference evidence="2 3" key="1">
    <citation type="journal article" date="2013" name="Genome Announc.">
        <title>Draft Genome Sequence of Strain JLT2015T, Belonging to the Family Sphingomonadaceae of the Alphaproteobacteria.</title>
        <authorList>
            <person name="Tang K."/>
            <person name="Liu K."/>
            <person name="Li S."/>
            <person name="Jiao N."/>
        </authorList>
    </citation>
    <scope>NUCLEOTIDE SEQUENCE [LARGE SCALE GENOMIC DNA]</scope>
    <source>
        <strain evidence="2 3">JLT2015</strain>
    </source>
</reference>
<evidence type="ECO:0000256" key="1">
    <source>
        <dbReference type="SAM" id="SignalP"/>
    </source>
</evidence>
<feature type="chain" id="PRO_5004025741" evidence="1">
    <location>
        <begin position="27"/>
        <end position="207"/>
    </location>
</feature>
<dbReference type="Pfam" id="PF05494">
    <property type="entry name" value="MlaC"/>
    <property type="match status" value="1"/>
</dbReference>
<proteinExistence type="predicted"/>
<name>M2T808_9SPHN</name>
<dbReference type="InterPro" id="IPR042245">
    <property type="entry name" value="Tgt2/MlaC_sf"/>
</dbReference>
<dbReference type="InterPro" id="IPR008869">
    <property type="entry name" value="MlaC/ttg2D"/>
</dbReference>
<dbReference type="PANTHER" id="PTHR36573:SF1">
    <property type="entry name" value="INTERMEMBRANE PHOSPHOLIPID TRANSPORT SYSTEM BINDING PROTEIN MLAC"/>
    <property type="match status" value="1"/>
</dbReference>
<dbReference type="EMBL" id="AMRV01000006">
    <property type="protein sequence ID" value="EMD82664.1"/>
    <property type="molecule type" value="Genomic_DNA"/>
</dbReference>